<dbReference type="SMART" id="SM00895">
    <property type="entry name" value="FCD"/>
    <property type="match status" value="1"/>
</dbReference>
<dbReference type="RefSeq" id="WP_379771702.1">
    <property type="nucleotide sequence ID" value="NZ_JBHSMZ010000009.1"/>
</dbReference>
<dbReference type="InterPro" id="IPR011711">
    <property type="entry name" value="GntR_C"/>
</dbReference>
<organism evidence="5 6">
    <name type="scientific">Massilia aerilata</name>
    <dbReference type="NCBI Taxonomy" id="453817"/>
    <lineage>
        <taxon>Bacteria</taxon>
        <taxon>Pseudomonadati</taxon>
        <taxon>Pseudomonadota</taxon>
        <taxon>Betaproteobacteria</taxon>
        <taxon>Burkholderiales</taxon>
        <taxon>Oxalobacteraceae</taxon>
        <taxon>Telluria group</taxon>
        <taxon>Massilia</taxon>
    </lineage>
</organism>
<comment type="caution">
    <text evidence="5">The sequence shown here is derived from an EMBL/GenBank/DDBJ whole genome shotgun (WGS) entry which is preliminary data.</text>
</comment>
<dbReference type="InterPro" id="IPR000524">
    <property type="entry name" value="Tscrpt_reg_HTH_GntR"/>
</dbReference>
<reference evidence="6" key="1">
    <citation type="journal article" date="2019" name="Int. J. Syst. Evol. Microbiol.">
        <title>The Global Catalogue of Microorganisms (GCM) 10K type strain sequencing project: providing services to taxonomists for standard genome sequencing and annotation.</title>
        <authorList>
            <consortium name="The Broad Institute Genomics Platform"/>
            <consortium name="The Broad Institute Genome Sequencing Center for Infectious Disease"/>
            <person name="Wu L."/>
            <person name="Ma J."/>
        </authorList>
    </citation>
    <scope>NUCLEOTIDE SEQUENCE [LARGE SCALE GENOMIC DNA]</scope>
    <source>
        <strain evidence="6">CGMCC 4.5798</strain>
    </source>
</reference>
<keyword evidence="1" id="KW-0805">Transcription regulation</keyword>
<sequence>MLSTPKKHRNLAELVVAQLSERIREGALQPGDKLPTETEIVVEQGVSRSVVREAISRMQAAGLVETRHGIGTFVLPPPPPAIMGIDPATVMTVRDVIALLELRIGLETEAAGLAAARRSEAQLLEVRAALAALQQGACRGEDTVELDRRFHLAIALASGNQYFHAILQHLGGNIIPRARINSARLTHADPVRYMEQVGREHEQIVDAIARGDAESARAAMRLHIGNSRERLRRAQEALEAAQAGSPV</sequence>
<dbReference type="InterPro" id="IPR036390">
    <property type="entry name" value="WH_DNA-bd_sf"/>
</dbReference>
<keyword evidence="6" id="KW-1185">Reference proteome</keyword>
<gene>
    <name evidence="5" type="ORF">ACFPO9_13930</name>
</gene>
<dbReference type="Proteomes" id="UP001596086">
    <property type="component" value="Unassembled WGS sequence"/>
</dbReference>
<evidence type="ECO:0000256" key="2">
    <source>
        <dbReference type="ARBA" id="ARBA00023125"/>
    </source>
</evidence>
<dbReference type="InterPro" id="IPR008920">
    <property type="entry name" value="TF_FadR/GntR_C"/>
</dbReference>
<dbReference type="SUPFAM" id="SSF48008">
    <property type="entry name" value="GntR ligand-binding domain-like"/>
    <property type="match status" value="1"/>
</dbReference>
<evidence type="ECO:0000313" key="5">
    <source>
        <dbReference type="EMBL" id="MFC5549611.1"/>
    </source>
</evidence>
<evidence type="ECO:0000259" key="4">
    <source>
        <dbReference type="PROSITE" id="PS50949"/>
    </source>
</evidence>
<feature type="domain" description="HTH gntR-type" evidence="4">
    <location>
        <begin position="9"/>
        <end position="77"/>
    </location>
</feature>
<dbReference type="Pfam" id="PF07729">
    <property type="entry name" value="FCD"/>
    <property type="match status" value="1"/>
</dbReference>
<dbReference type="PROSITE" id="PS50949">
    <property type="entry name" value="HTH_GNTR"/>
    <property type="match status" value="1"/>
</dbReference>
<evidence type="ECO:0000256" key="1">
    <source>
        <dbReference type="ARBA" id="ARBA00023015"/>
    </source>
</evidence>
<keyword evidence="3" id="KW-0804">Transcription</keyword>
<dbReference type="EMBL" id="JBHSMZ010000009">
    <property type="protein sequence ID" value="MFC5549611.1"/>
    <property type="molecule type" value="Genomic_DNA"/>
</dbReference>
<dbReference type="SMART" id="SM00345">
    <property type="entry name" value="HTH_GNTR"/>
    <property type="match status" value="1"/>
</dbReference>
<name>A0ABW0RY63_9BURK</name>
<dbReference type="Gene3D" id="1.10.10.10">
    <property type="entry name" value="Winged helix-like DNA-binding domain superfamily/Winged helix DNA-binding domain"/>
    <property type="match status" value="1"/>
</dbReference>
<dbReference type="PRINTS" id="PR00035">
    <property type="entry name" value="HTHGNTR"/>
</dbReference>
<evidence type="ECO:0000256" key="3">
    <source>
        <dbReference type="ARBA" id="ARBA00023163"/>
    </source>
</evidence>
<evidence type="ECO:0000313" key="6">
    <source>
        <dbReference type="Proteomes" id="UP001596086"/>
    </source>
</evidence>
<accession>A0ABW0RY63</accession>
<dbReference type="PANTHER" id="PTHR43537:SF5">
    <property type="entry name" value="UXU OPERON TRANSCRIPTIONAL REGULATOR"/>
    <property type="match status" value="1"/>
</dbReference>
<dbReference type="CDD" id="cd07377">
    <property type="entry name" value="WHTH_GntR"/>
    <property type="match status" value="1"/>
</dbReference>
<keyword evidence="2" id="KW-0238">DNA-binding</keyword>
<dbReference type="PANTHER" id="PTHR43537">
    <property type="entry name" value="TRANSCRIPTIONAL REGULATOR, GNTR FAMILY"/>
    <property type="match status" value="1"/>
</dbReference>
<dbReference type="SUPFAM" id="SSF46785">
    <property type="entry name" value="Winged helix' DNA-binding domain"/>
    <property type="match status" value="1"/>
</dbReference>
<protein>
    <submittedName>
        <fullName evidence="5">FadR/GntR family transcriptional regulator</fullName>
    </submittedName>
</protein>
<proteinExistence type="predicted"/>
<dbReference type="Gene3D" id="1.20.120.530">
    <property type="entry name" value="GntR ligand-binding domain-like"/>
    <property type="match status" value="1"/>
</dbReference>
<dbReference type="InterPro" id="IPR036388">
    <property type="entry name" value="WH-like_DNA-bd_sf"/>
</dbReference>
<dbReference type="Pfam" id="PF00392">
    <property type="entry name" value="GntR"/>
    <property type="match status" value="1"/>
</dbReference>